<evidence type="ECO:0000256" key="4">
    <source>
        <dbReference type="ARBA" id="ARBA00022833"/>
    </source>
</evidence>
<keyword evidence="3 7" id="KW-0863">Zinc-finger</keyword>
<dbReference type="InParanoid" id="A0A1Z5JU62"/>
<feature type="active site" evidence="5 6">
    <location>
        <position position="334"/>
    </location>
</feature>
<dbReference type="GO" id="GO:0005737">
    <property type="term" value="C:cytoplasm"/>
    <property type="evidence" value="ECO:0007669"/>
    <property type="project" value="TreeGrafter"/>
</dbReference>
<dbReference type="GO" id="GO:0008270">
    <property type="term" value="F:zinc ion binding"/>
    <property type="evidence" value="ECO:0007669"/>
    <property type="project" value="UniProtKB-KW"/>
</dbReference>
<keyword evidence="4" id="KW-0862">Zinc</keyword>
<keyword evidence="12" id="KW-1185">Reference proteome</keyword>
<proteinExistence type="inferred from homology"/>
<dbReference type="Pfam" id="PF00648">
    <property type="entry name" value="Peptidase_C2"/>
    <property type="match status" value="1"/>
</dbReference>
<feature type="domain" description="Calpain catalytic" evidence="9">
    <location>
        <begin position="274"/>
        <end position="611"/>
    </location>
</feature>
<evidence type="ECO:0000256" key="7">
    <source>
        <dbReference type="PROSITE-ProRule" id="PRU01343"/>
    </source>
</evidence>
<accession>A0A1Z5JU62</accession>
<dbReference type="PANTHER" id="PTHR10183">
    <property type="entry name" value="CALPAIN"/>
    <property type="match status" value="1"/>
</dbReference>
<dbReference type="InterPro" id="IPR038765">
    <property type="entry name" value="Papain-like_cys_pep_sf"/>
</dbReference>
<organism evidence="11 12">
    <name type="scientific">Fistulifera solaris</name>
    <name type="common">Oleaginous diatom</name>
    <dbReference type="NCBI Taxonomy" id="1519565"/>
    <lineage>
        <taxon>Eukaryota</taxon>
        <taxon>Sar</taxon>
        <taxon>Stramenopiles</taxon>
        <taxon>Ochrophyta</taxon>
        <taxon>Bacillariophyta</taxon>
        <taxon>Bacillariophyceae</taxon>
        <taxon>Bacillariophycidae</taxon>
        <taxon>Naviculales</taxon>
        <taxon>Naviculaceae</taxon>
        <taxon>Fistulifera</taxon>
    </lineage>
</organism>
<dbReference type="PROSITE" id="PS00139">
    <property type="entry name" value="THIOL_PROTEASE_CYS"/>
    <property type="match status" value="1"/>
</dbReference>
<dbReference type="InterPro" id="IPR000169">
    <property type="entry name" value="Pept_cys_AS"/>
</dbReference>
<evidence type="ECO:0000256" key="6">
    <source>
        <dbReference type="PROSITE-ProRule" id="PRU00239"/>
    </source>
</evidence>
<feature type="compositionally biased region" description="Low complexity" evidence="8">
    <location>
        <begin position="256"/>
        <end position="274"/>
    </location>
</feature>
<keyword evidence="6" id="KW-0378">Hydrolase</keyword>
<dbReference type="Gene3D" id="3.90.70.10">
    <property type="entry name" value="Cysteine proteinases"/>
    <property type="match status" value="1"/>
</dbReference>
<reference evidence="11 12" key="1">
    <citation type="journal article" date="2015" name="Plant Cell">
        <title>Oil accumulation by the oleaginous diatom Fistulifera solaris as revealed by the genome and transcriptome.</title>
        <authorList>
            <person name="Tanaka T."/>
            <person name="Maeda Y."/>
            <person name="Veluchamy A."/>
            <person name="Tanaka M."/>
            <person name="Abida H."/>
            <person name="Marechal E."/>
            <person name="Bowler C."/>
            <person name="Muto M."/>
            <person name="Sunaga Y."/>
            <person name="Tanaka M."/>
            <person name="Yoshino T."/>
            <person name="Taniguchi T."/>
            <person name="Fukuda Y."/>
            <person name="Nemoto M."/>
            <person name="Matsumoto M."/>
            <person name="Wong P.S."/>
            <person name="Aburatani S."/>
            <person name="Fujibuchi W."/>
        </authorList>
    </citation>
    <scope>NUCLEOTIDE SEQUENCE [LARGE SCALE GENOMIC DNA]</scope>
    <source>
        <strain evidence="11 12">JPCC DA0580</strain>
    </source>
</reference>
<feature type="region of interest" description="Disordered" evidence="8">
    <location>
        <begin position="92"/>
        <end position="112"/>
    </location>
</feature>
<sequence>MTSPQVIVIVDDESEDEKNSSHTKDSFEDDKMIGKATQLAAIMNFSDQSRALALLRRFRGNLEQAIDHYLSATEKVQAKKVDEEKIVTETRKSNPRALFREKDEKSHDTSTPTNTKVILSEQWHLCSQSAASLGGSFVDPDFPPTSTSLDGRRLASRTPNDAATIRCRCGLPAAAAVVQKDGPNYGRFYLTCGQNRIGVRKRRARVVSTIEQKELEENEEQSTQEKEDEEQRQVLSNNKVIRNPYQKQLAPPQPSTPSSKKTPSTPSSASSKSPLQRTSCNFFQWDPDGSRAGGYQTRYSLLHWHSFDSTNTPCCMVKSAFDPSQVRQGAVGNCWFLSALATVAEKSYLIENIMPHRDLNTVGCYQVNLCLDGNWTPVIVDSHLPVVLEKISTRNTRSLPQLAEKGGLSLKQDLFVFPAFCAAFQWQLWPALVEKAYAKAHGCYAQLSGGFIAEGLQDLTGAPTETHLLFAAEHLWPILMTYQREGFLMGVATARGGDGLVGGHAYSILDVIQLDDMIVGDQSKVTDYFSQNPQKSVKVLEQRQTIRLVRIRNPWGKREWKGDFSAGSERWTHALRKKIGDHSYRKGDGTFFMTFEDMCLRFHHLDVAKSRKGWHHVSSEGIFVGRNHVMATSERIYNLNPSESTLAYITLIQPKKRSNTTSRYWYTDPCFLIYKRVCDSDEWIFVDCAIVGIRRQTTIELFLEHSYQYCCVPFSCFAGQQGQQFPFRLVCYSGETVVIDSIPRINMDVPALEGFYRRILSNGNKLCYSVAPESVLACVHCDGCAVFVALNGSENYYVSIQLSIQLPQDGMAITHGAENGSYDIPPRSQSVLVIVACNGKLSGATQLSFSYMSSTVKVDGGKRKRSRMSEDLSCPVDLSLSGGLLLSGNYGAVKEQGRDIIDTFSWIPQLGAS</sequence>
<dbReference type="Proteomes" id="UP000198406">
    <property type="component" value="Unassembled WGS sequence"/>
</dbReference>
<comment type="similarity">
    <text evidence="1">Belongs to the peptidase C2 family.</text>
</comment>
<dbReference type="OrthoDB" id="205770at2759"/>
<evidence type="ECO:0000256" key="1">
    <source>
        <dbReference type="ARBA" id="ARBA00007623"/>
    </source>
</evidence>
<dbReference type="EMBL" id="BDSP01000117">
    <property type="protein sequence ID" value="GAX17392.1"/>
    <property type="molecule type" value="Genomic_DNA"/>
</dbReference>
<dbReference type="PANTHER" id="PTHR10183:SF382">
    <property type="entry name" value="CALPAIN-15"/>
    <property type="match status" value="1"/>
</dbReference>
<feature type="compositionally biased region" description="Basic and acidic residues" evidence="8">
    <location>
        <begin position="92"/>
        <end position="108"/>
    </location>
</feature>
<dbReference type="GO" id="GO:0006508">
    <property type="term" value="P:proteolysis"/>
    <property type="evidence" value="ECO:0007669"/>
    <property type="project" value="UniProtKB-KW"/>
</dbReference>
<dbReference type="InterPro" id="IPR001300">
    <property type="entry name" value="Peptidase_C2_calpain_cat"/>
</dbReference>
<dbReference type="PROSITE" id="PS51999">
    <property type="entry name" value="ZF_GRF"/>
    <property type="match status" value="1"/>
</dbReference>
<evidence type="ECO:0000313" key="11">
    <source>
        <dbReference type="EMBL" id="GAX17392.1"/>
    </source>
</evidence>
<evidence type="ECO:0000256" key="5">
    <source>
        <dbReference type="PIRSR" id="PIRSR622684-1"/>
    </source>
</evidence>
<dbReference type="PROSITE" id="PS50203">
    <property type="entry name" value="CALPAIN_CAT"/>
    <property type="match status" value="1"/>
</dbReference>
<comment type="caution">
    <text evidence="11">The sequence shown here is derived from an EMBL/GenBank/DDBJ whole genome shotgun (WGS) entry which is preliminary data.</text>
</comment>
<dbReference type="SMART" id="SM00230">
    <property type="entry name" value="CysPc"/>
    <property type="match status" value="1"/>
</dbReference>
<dbReference type="CDD" id="cd00044">
    <property type="entry name" value="CysPc"/>
    <property type="match status" value="1"/>
</dbReference>
<dbReference type="GO" id="GO:0004198">
    <property type="term" value="F:calcium-dependent cysteine-type endopeptidase activity"/>
    <property type="evidence" value="ECO:0007669"/>
    <property type="project" value="InterPro"/>
</dbReference>
<keyword evidence="2" id="KW-0479">Metal-binding</keyword>
<dbReference type="InterPro" id="IPR022684">
    <property type="entry name" value="Calpain_cysteine_protease"/>
</dbReference>
<gene>
    <name evidence="11" type="ORF">FisN_5Hh035</name>
</gene>
<keyword evidence="6" id="KW-0645">Protease</keyword>
<evidence type="ECO:0000259" key="10">
    <source>
        <dbReference type="PROSITE" id="PS51999"/>
    </source>
</evidence>
<feature type="active site" evidence="5 6">
    <location>
        <position position="553"/>
    </location>
</feature>
<evidence type="ECO:0000313" key="12">
    <source>
        <dbReference type="Proteomes" id="UP000198406"/>
    </source>
</evidence>
<evidence type="ECO:0000256" key="2">
    <source>
        <dbReference type="ARBA" id="ARBA00022723"/>
    </source>
</evidence>
<evidence type="ECO:0000256" key="8">
    <source>
        <dbReference type="SAM" id="MobiDB-lite"/>
    </source>
</evidence>
<evidence type="ECO:0000259" key="9">
    <source>
        <dbReference type="PROSITE" id="PS50203"/>
    </source>
</evidence>
<protein>
    <submittedName>
        <fullName evidence="11">Calpain-15</fullName>
    </submittedName>
</protein>
<dbReference type="InterPro" id="IPR010666">
    <property type="entry name" value="Znf_GRF"/>
</dbReference>
<name>A0A1Z5JU62_FISSO</name>
<keyword evidence="6" id="KW-0788">Thiol protease</keyword>
<dbReference type="AlphaFoldDB" id="A0A1Z5JU62"/>
<feature type="domain" description="GRF-type" evidence="10">
    <location>
        <begin position="167"/>
        <end position="213"/>
    </location>
</feature>
<dbReference type="SUPFAM" id="SSF54001">
    <property type="entry name" value="Cysteine proteinases"/>
    <property type="match status" value="1"/>
</dbReference>
<evidence type="ECO:0000256" key="3">
    <source>
        <dbReference type="ARBA" id="ARBA00022771"/>
    </source>
</evidence>
<feature type="region of interest" description="Disordered" evidence="8">
    <location>
        <begin position="214"/>
        <end position="275"/>
    </location>
</feature>
<feature type="compositionally biased region" description="Basic and acidic residues" evidence="8">
    <location>
        <begin position="223"/>
        <end position="232"/>
    </location>
</feature>
<feature type="active site" evidence="6">
    <location>
        <position position="504"/>
    </location>
</feature>